<feature type="transmembrane region" description="Helical" evidence="8">
    <location>
        <begin position="587"/>
        <end position="611"/>
    </location>
</feature>
<dbReference type="InterPro" id="IPR044880">
    <property type="entry name" value="NCX_ion-bd_dom_sf"/>
</dbReference>
<comment type="caution">
    <text evidence="10">The sequence shown here is derived from an EMBL/GenBank/DDBJ whole genome shotgun (WGS) entry which is preliminary data.</text>
</comment>
<feature type="transmembrane region" description="Helical" evidence="8">
    <location>
        <begin position="1013"/>
        <end position="1032"/>
    </location>
</feature>
<reference evidence="10 11" key="1">
    <citation type="journal article" date="2019" name="Sci. Rep.">
        <title>Nanopore sequencing improves the draft genome of the human pathogenic amoeba Naegleria fowleri.</title>
        <authorList>
            <person name="Liechti N."/>
            <person name="Schurch N."/>
            <person name="Bruggmann R."/>
            <person name="Wittwer M."/>
        </authorList>
    </citation>
    <scope>NUCLEOTIDE SEQUENCE [LARGE SCALE GENOMIC DNA]</scope>
    <source>
        <strain evidence="10 11">ATCC 30894</strain>
    </source>
</reference>
<dbReference type="AlphaFoldDB" id="A0A6A5C9Q4"/>
<organism evidence="10 11">
    <name type="scientific">Naegleria fowleri</name>
    <name type="common">Brain eating amoeba</name>
    <dbReference type="NCBI Taxonomy" id="5763"/>
    <lineage>
        <taxon>Eukaryota</taxon>
        <taxon>Discoba</taxon>
        <taxon>Heterolobosea</taxon>
        <taxon>Tetramitia</taxon>
        <taxon>Eutetramitia</taxon>
        <taxon>Vahlkampfiidae</taxon>
        <taxon>Naegleria</taxon>
    </lineage>
</organism>
<dbReference type="InterPro" id="IPR004837">
    <property type="entry name" value="NaCa_Exmemb"/>
</dbReference>
<dbReference type="GeneID" id="68119065"/>
<evidence type="ECO:0000256" key="4">
    <source>
        <dbReference type="ARBA" id="ARBA00022989"/>
    </source>
</evidence>
<feature type="transmembrane region" description="Helical" evidence="8">
    <location>
        <begin position="1039"/>
        <end position="1060"/>
    </location>
</feature>
<dbReference type="GO" id="GO:0005774">
    <property type="term" value="C:vacuolar membrane"/>
    <property type="evidence" value="ECO:0007669"/>
    <property type="project" value="UniProtKB-ARBA"/>
</dbReference>
<dbReference type="GO" id="GO:0015369">
    <property type="term" value="F:calcium:proton antiporter activity"/>
    <property type="evidence" value="ECO:0007669"/>
    <property type="project" value="TreeGrafter"/>
</dbReference>
<feature type="region of interest" description="Disordered" evidence="7">
    <location>
        <begin position="1"/>
        <end position="142"/>
    </location>
</feature>
<feature type="transmembrane region" description="Helical" evidence="8">
    <location>
        <begin position="313"/>
        <end position="338"/>
    </location>
</feature>
<dbReference type="EMBL" id="VFQX01000012">
    <property type="protein sequence ID" value="KAF0981989.1"/>
    <property type="molecule type" value="Genomic_DNA"/>
</dbReference>
<keyword evidence="6 8" id="KW-0472">Membrane</keyword>
<feature type="transmembrane region" description="Helical" evidence="8">
    <location>
        <begin position="525"/>
        <end position="545"/>
    </location>
</feature>
<feature type="transmembrane region" description="Helical" evidence="8">
    <location>
        <begin position="557"/>
        <end position="581"/>
    </location>
</feature>
<keyword evidence="4 8" id="KW-1133">Transmembrane helix</keyword>
<evidence type="ECO:0000256" key="5">
    <source>
        <dbReference type="ARBA" id="ARBA00023065"/>
    </source>
</evidence>
<evidence type="ECO:0000256" key="2">
    <source>
        <dbReference type="ARBA" id="ARBA00022448"/>
    </source>
</evidence>
<evidence type="ECO:0000256" key="7">
    <source>
        <dbReference type="SAM" id="MobiDB-lite"/>
    </source>
</evidence>
<dbReference type="RefSeq" id="XP_044566702.1">
    <property type="nucleotide sequence ID" value="XM_044702305.1"/>
</dbReference>
<feature type="transmembrane region" description="Helical" evidence="8">
    <location>
        <begin position="623"/>
        <end position="648"/>
    </location>
</feature>
<name>A0A6A5C9Q4_NAEFO</name>
<feature type="transmembrane region" description="Helical" evidence="8">
    <location>
        <begin position="902"/>
        <end position="924"/>
    </location>
</feature>
<dbReference type="VEuPathDB" id="AmoebaDB:NF0049910"/>
<evidence type="ECO:0000256" key="8">
    <source>
        <dbReference type="SAM" id="Phobius"/>
    </source>
</evidence>
<dbReference type="PANTHER" id="PTHR31503:SF10">
    <property type="entry name" value="VNX1 PROTEIN"/>
    <property type="match status" value="1"/>
</dbReference>
<dbReference type="PANTHER" id="PTHR31503">
    <property type="entry name" value="VACUOLAR CALCIUM ION TRANSPORTER"/>
    <property type="match status" value="1"/>
</dbReference>
<dbReference type="OrthoDB" id="16982at2759"/>
<keyword evidence="5" id="KW-0406">Ion transport</keyword>
<evidence type="ECO:0000256" key="6">
    <source>
        <dbReference type="ARBA" id="ARBA00023136"/>
    </source>
</evidence>
<feature type="region of interest" description="Disordered" evidence="7">
    <location>
        <begin position="839"/>
        <end position="896"/>
    </location>
</feature>
<protein>
    <recommendedName>
        <fullName evidence="9">Sodium/calcium exchanger membrane region domain-containing protein</fullName>
    </recommendedName>
</protein>
<feature type="transmembrane region" description="Helical" evidence="8">
    <location>
        <begin position="807"/>
        <end position="827"/>
    </location>
</feature>
<feature type="compositionally biased region" description="Polar residues" evidence="7">
    <location>
        <begin position="42"/>
        <end position="53"/>
    </location>
</feature>
<dbReference type="GO" id="GO:0012505">
    <property type="term" value="C:endomembrane system"/>
    <property type="evidence" value="ECO:0007669"/>
    <property type="project" value="UniProtKB-SubCell"/>
</dbReference>
<feature type="domain" description="Sodium/calcium exchanger membrane region" evidence="9">
    <location>
        <begin position="526"/>
        <end position="639"/>
    </location>
</feature>
<keyword evidence="11" id="KW-1185">Reference proteome</keyword>
<sequence length="1061" mass="119526">MRSNCQESPSNNNPSPSSESSKKKNARITFASSHDTADESGGANTTATTPSSKEQTRQRKKAITFKEDAYGEPITKPISIHSTMREGDESSFIPRTPPKNLMASNSLRMKYLEDDDDEVSDEEHDGSEEYPQNNDRASSTITIRTTSVGLMDLDEETEATPSPVGKLKSSKTFVPTSSFEKEHTPPSLVRSVTRSNFTRKPMRPSLSFYGEILTTPTSSKKHKTMEMKRRNSIRRMKSVFDFGNEEPHHNFAFYDHERGAFIGTEEDEMDEVGPVEDTEMSEEDKQKFAYRAKMAFRKAYEQIKSIILSLTRFFYIVTIGFILFSLFNFFSVLSWISIFGMEYGKGLFRLSFFVLNPFKKKLVFSNIDNGKSTEERALLSDDTSNHSTSEPRSKKAIHVIWFMLFGLPLTFIQGFIAVLCWFPVISCPISKLIFNINKNMFFLRFRHGIIVKNEKLDRSINGESTTTSDDSSEDDSSIRMTSPFSFSAFKWRLFSINVPLLNLLITIPITLGLHYGLDEELSSKYSMLIFVLSIVSAMPLAIIIGHCVESIVAQTSFIFGSMINATFGTIIELILYFLALYKELQGVVMQSITGALLAAILLTPGVSMVFGGLRYREQYFNRYAAGVSSILLFIAVVGAFLPCVYFIFFGAQELRCGQCLSGLPYNRTIEEPDLSINSLMYLKSANSNQDWSWVEKAKTTFKKLYGKKYKKHVTTLHGKRVSDITKKQSISTIYGQDIEIVPYATEEIAKVSSFHTLLAIPSILQVSNFTPISNHTNSTYSIRCVGCDLSLEDFIHEPLYQNKVRPLAFTTAIILPFAYIFGLIYSLRTHRFLMQKPPKKAFSGEPASSNEASAPEKSRDNSATEKHEETNNNSEEEEEPIKQLHSKGHEPKEEEHQEMEDGIWPIWIAILVLIVCTAAYSFVAEVMTSSLEPAFDSIGVNSQFAGLTFVAILPSLGEFLNAIQFALNDNVTLALEIGNVAAIQISLLQIPILVLGSFLFFGGNQKMVFSLEFPLFNLLAIFFSVLMLNIISRDGRSNYFHGLSLVFVYVFIVVGFFFIYF</sequence>
<gene>
    <name evidence="10" type="ORF">FDP41_011850</name>
</gene>
<feature type="compositionally biased region" description="Acidic residues" evidence="7">
    <location>
        <begin position="113"/>
        <end position="128"/>
    </location>
</feature>
<dbReference type="GO" id="GO:0006874">
    <property type="term" value="P:intracellular calcium ion homeostasis"/>
    <property type="evidence" value="ECO:0007669"/>
    <property type="project" value="TreeGrafter"/>
</dbReference>
<keyword evidence="3 8" id="KW-0812">Transmembrane</keyword>
<evidence type="ECO:0000259" key="9">
    <source>
        <dbReference type="Pfam" id="PF01699"/>
    </source>
</evidence>
<feature type="compositionally biased region" description="Low complexity" evidence="7">
    <location>
        <begin position="7"/>
        <end position="19"/>
    </location>
</feature>
<feature type="transmembrane region" description="Helical" evidence="8">
    <location>
        <begin position="399"/>
        <end position="422"/>
    </location>
</feature>
<dbReference type="VEuPathDB" id="AmoebaDB:FDP41_011850"/>
<accession>A0A6A5C9Q4</accession>
<evidence type="ECO:0000256" key="3">
    <source>
        <dbReference type="ARBA" id="ARBA00022692"/>
    </source>
</evidence>
<dbReference type="InterPro" id="IPR004713">
    <property type="entry name" value="CaH_exchang"/>
</dbReference>
<feature type="transmembrane region" description="Helical" evidence="8">
    <location>
        <begin position="979"/>
        <end position="1001"/>
    </location>
</feature>
<dbReference type="VEuPathDB" id="AmoebaDB:NfTy_022140"/>
<keyword evidence="2" id="KW-0813">Transport</keyword>
<comment type="subcellular location">
    <subcellularLocation>
        <location evidence="1">Endomembrane system</location>
        <topology evidence="1">Multi-pass membrane protein</topology>
    </subcellularLocation>
</comment>
<dbReference type="Pfam" id="PF01699">
    <property type="entry name" value="Na_Ca_ex"/>
    <property type="match status" value="2"/>
</dbReference>
<dbReference type="Proteomes" id="UP000444721">
    <property type="component" value="Unassembled WGS sequence"/>
</dbReference>
<proteinExistence type="predicted"/>
<feature type="domain" description="Sodium/calcium exchanger membrane region" evidence="9">
    <location>
        <begin position="909"/>
        <end position="1057"/>
    </location>
</feature>
<dbReference type="Gene3D" id="1.20.1420.30">
    <property type="entry name" value="NCX, central ion-binding region"/>
    <property type="match status" value="2"/>
</dbReference>
<feature type="transmembrane region" description="Helical" evidence="8">
    <location>
        <begin position="944"/>
        <end position="967"/>
    </location>
</feature>
<evidence type="ECO:0000313" key="11">
    <source>
        <dbReference type="Proteomes" id="UP000444721"/>
    </source>
</evidence>
<evidence type="ECO:0000256" key="1">
    <source>
        <dbReference type="ARBA" id="ARBA00004127"/>
    </source>
</evidence>
<evidence type="ECO:0000313" key="10">
    <source>
        <dbReference type="EMBL" id="KAF0981989.1"/>
    </source>
</evidence>
<feature type="compositionally biased region" description="Basic and acidic residues" evidence="7">
    <location>
        <begin position="854"/>
        <end position="870"/>
    </location>
</feature>
<feature type="transmembrane region" description="Helical" evidence="8">
    <location>
        <begin position="493"/>
        <end position="513"/>
    </location>
</feature>